<organism evidence="2">
    <name type="scientific">Menopon gallinae</name>
    <name type="common">poultry shaft louse</name>
    <dbReference type="NCBI Taxonomy" id="328185"/>
    <lineage>
        <taxon>Eukaryota</taxon>
        <taxon>Metazoa</taxon>
        <taxon>Ecdysozoa</taxon>
        <taxon>Arthropoda</taxon>
        <taxon>Hexapoda</taxon>
        <taxon>Insecta</taxon>
        <taxon>Pterygota</taxon>
        <taxon>Neoptera</taxon>
        <taxon>Paraneoptera</taxon>
        <taxon>Psocodea</taxon>
        <taxon>Troctomorpha</taxon>
        <taxon>Phthiraptera</taxon>
        <taxon>Amblycera</taxon>
        <taxon>Menoponidae</taxon>
        <taxon>Menopon</taxon>
    </lineage>
</organism>
<sequence length="252" mass="28327">MEKVIRQNSDLRAIDSCDLEVVWTAARSSISAAVQQIFPRYECVLELAKTQPIEETELSVEVSREKRDLSRTPSEPLDLSKRAIPERDHPDPAPSEPAEKETEKAPENNSFRGMNLVGPLNGFVNVKSEGLGYGETVWSEEAEIPRTLRVVLHDADNFRQVTVVGRGLLHETWQLPDEPAKPILTKSCGQSRQKGRFYVVHDDVPFLFKYRTFPIREDGEILFTEEIEALGGRELPLIGLSDVAAEPPPEPK</sequence>
<evidence type="ECO:0000313" key="2">
    <source>
        <dbReference type="EMBL" id="KAL0278461.1"/>
    </source>
</evidence>
<gene>
    <name evidence="2" type="ORF">PYX00_000278</name>
</gene>
<comment type="caution">
    <text evidence="2">The sequence shown here is derived from an EMBL/GenBank/DDBJ whole genome shotgun (WGS) entry which is preliminary data.</text>
</comment>
<feature type="compositionally biased region" description="Basic and acidic residues" evidence="1">
    <location>
        <begin position="78"/>
        <end position="106"/>
    </location>
</feature>
<reference evidence="2" key="1">
    <citation type="journal article" date="2024" name="Gigascience">
        <title>Chromosome-level genome of the poultry shaft louse Menopon gallinae provides insight into the host-switching and adaptive evolution of parasitic lice.</title>
        <authorList>
            <person name="Xu Y."/>
            <person name="Ma L."/>
            <person name="Liu S."/>
            <person name="Liang Y."/>
            <person name="Liu Q."/>
            <person name="He Z."/>
            <person name="Tian L."/>
            <person name="Duan Y."/>
            <person name="Cai W."/>
            <person name="Li H."/>
            <person name="Song F."/>
        </authorList>
    </citation>
    <scope>NUCLEOTIDE SEQUENCE</scope>
    <source>
        <strain evidence="2">Cailab_2023a</strain>
    </source>
</reference>
<accession>A0AAW2I953</accession>
<protein>
    <submittedName>
        <fullName evidence="2">Uncharacterized protein</fullName>
    </submittedName>
</protein>
<proteinExistence type="predicted"/>
<name>A0AAW2I953_9NEOP</name>
<dbReference type="EMBL" id="JARGDH010000001">
    <property type="protein sequence ID" value="KAL0278461.1"/>
    <property type="molecule type" value="Genomic_DNA"/>
</dbReference>
<feature type="region of interest" description="Disordered" evidence="1">
    <location>
        <begin position="55"/>
        <end position="112"/>
    </location>
</feature>
<evidence type="ECO:0000256" key="1">
    <source>
        <dbReference type="SAM" id="MobiDB-lite"/>
    </source>
</evidence>
<dbReference type="AlphaFoldDB" id="A0AAW2I953"/>